<sequence>MTLMTGRALCLDDFDTRNELVDMKPRVPCYVVETTFPRLECKSIGSFSGAYPFSSEKLQSLRRRKSTPSPRFVIPGFELDFPKMSIPMSICLENEPSLSVYKEKRSVSWSQTPCLVLATAGQSPDQKADWWSAVDSGQLVFSLV</sequence>
<gene>
    <name evidence="1" type="ORF">D5086_000478</name>
</gene>
<comment type="caution">
    <text evidence="1">The sequence shown here is derived from an EMBL/GenBank/DDBJ whole genome shotgun (WGS) entry which is preliminary data.</text>
</comment>
<dbReference type="Proteomes" id="UP000309997">
    <property type="component" value="Unassembled WGS sequence"/>
</dbReference>
<name>A0ACC4CVZ9_POPAL</name>
<organism evidence="1 2">
    <name type="scientific">Populus alba</name>
    <name type="common">White poplar</name>
    <dbReference type="NCBI Taxonomy" id="43335"/>
    <lineage>
        <taxon>Eukaryota</taxon>
        <taxon>Viridiplantae</taxon>
        <taxon>Streptophyta</taxon>
        <taxon>Embryophyta</taxon>
        <taxon>Tracheophyta</taxon>
        <taxon>Spermatophyta</taxon>
        <taxon>Magnoliopsida</taxon>
        <taxon>eudicotyledons</taxon>
        <taxon>Gunneridae</taxon>
        <taxon>Pentapetalae</taxon>
        <taxon>rosids</taxon>
        <taxon>fabids</taxon>
        <taxon>Malpighiales</taxon>
        <taxon>Salicaceae</taxon>
        <taxon>Saliceae</taxon>
        <taxon>Populus</taxon>
    </lineage>
</organism>
<keyword evidence="2" id="KW-1185">Reference proteome</keyword>
<proteinExistence type="predicted"/>
<dbReference type="EMBL" id="RCHU02000001">
    <property type="protein sequence ID" value="KAL3609458.1"/>
    <property type="molecule type" value="Genomic_DNA"/>
</dbReference>
<reference evidence="1 2" key="1">
    <citation type="journal article" date="2024" name="Plant Biotechnol. J.">
        <title>Genome and CRISPR/Cas9 system of a widespread forest tree (Populus alba) in the world.</title>
        <authorList>
            <person name="Liu Y.J."/>
            <person name="Jiang P.F."/>
            <person name="Han X.M."/>
            <person name="Li X.Y."/>
            <person name="Wang H.M."/>
            <person name="Wang Y.J."/>
            <person name="Wang X.X."/>
            <person name="Zeng Q.Y."/>
        </authorList>
    </citation>
    <scope>NUCLEOTIDE SEQUENCE [LARGE SCALE GENOMIC DNA]</scope>
    <source>
        <strain evidence="2">cv. PAL-ZL1</strain>
    </source>
</reference>
<evidence type="ECO:0000313" key="1">
    <source>
        <dbReference type="EMBL" id="KAL3609458.1"/>
    </source>
</evidence>
<protein>
    <submittedName>
        <fullName evidence="1">Uncharacterized protein</fullName>
    </submittedName>
</protein>
<accession>A0ACC4CVZ9</accession>
<evidence type="ECO:0000313" key="2">
    <source>
        <dbReference type="Proteomes" id="UP000309997"/>
    </source>
</evidence>